<keyword evidence="3 7" id="KW-0812">Transmembrane</keyword>
<dbReference type="InterPro" id="IPR001872">
    <property type="entry name" value="Peptidase_A8"/>
</dbReference>
<dbReference type="GO" id="GO:0006508">
    <property type="term" value="P:proteolysis"/>
    <property type="evidence" value="ECO:0007669"/>
    <property type="project" value="UniProtKB-KW"/>
</dbReference>
<keyword evidence="1" id="KW-1003">Cell membrane</keyword>
<evidence type="ECO:0000256" key="3">
    <source>
        <dbReference type="ARBA" id="ARBA00022692"/>
    </source>
</evidence>
<feature type="transmembrane region" description="Helical" evidence="7">
    <location>
        <begin position="63"/>
        <end position="83"/>
    </location>
</feature>
<dbReference type="PANTHER" id="PTHR33695">
    <property type="entry name" value="LIPOPROTEIN SIGNAL PEPTIDASE"/>
    <property type="match status" value="1"/>
</dbReference>
<keyword evidence="2" id="KW-0645">Protease</keyword>
<dbReference type="HAMAP" id="MF_00161">
    <property type="entry name" value="LspA"/>
    <property type="match status" value="1"/>
</dbReference>
<accession>A0A3B0TUD0</accession>
<dbReference type="GO" id="GO:0016020">
    <property type="term" value="C:membrane"/>
    <property type="evidence" value="ECO:0007669"/>
    <property type="project" value="InterPro"/>
</dbReference>
<dbReference type="EC" id="3.4.23.36" evidence="8"/>
<dbReference type="GO" id="GO:0004190">
    <property type="term" value="F:aspartic-type endopeptidase activity"/>
    <property type="evidence" value="ECO:0007669"/>
    <property type="project" value="UniProtKB-EC"/>
</dbReference>
<name>A0A3B0TUD0_9ZZZZ</name>
<dbReference type="EMBL" id="UOEQ01000362">
    <property type="protein sequence ID" value="VAW21588.1"/>
    <property type="molecule type" value="Genomic_DNA"/>
</dbReference>
<evidence type="ECO:0000256" key="4">
    <source>
        <dbReference type="ARBA" id="ARBA00022801"/>
    </source>
</evidence>
<keyword evidence="4 8" id="KW-0378">Hydrolase</keyword>
<gene>
    <name evidence="8" type="ORF">MNBD_ALPHA11-854</name>
</gene>
<proteinExistence type="inferred from homology"/>
<evidence type="ECO:0000256" key="7">
    <source>
        <dbReference type="SAM" id="Phobius"/>
    </source>
</evidence>
<evidence type="ECO:0000256" key="5">
    <source>
        <dbReference type="ARBA" id="ARBA00022989"/>
    </source>
</evidence>
<keyword evidence="6 7" id="KW-0472">Membrane</keyword>
<protein>
    <submittedName>
        <fullName evidence="8">Lipoprotein signal peptidase</fullName>
        <ecNumber evidence="8">3.4.23.36</ecNumber>
    </submittedName>
</protein>
<evidence type="ECO:0000256" key="6">
    <source>
        <dbReference type="ARBA" id="ARBA00023136"/>
    </source>
</evidence>
<evidence type="ECO:0000256" key="2">
    <source>
        <dbReference type="ARBA" id="ARBA00022670"/>
    </source>
</evidence>
<dbReference type="PRINTS" id="PR00781">
    <property type="entry name" value="LIPOSIGPTASE"/>
</dbReference>
<keyword evidence="5 7" id="KW-1133">Transmembrane helix</keyword>
<keyword evidence="8" id="KW-0449">Lipoprotein</keyword>
<reference evidence="8" key="1">
    <citation type="submission" date="2018-06" db="EMBL/GenBank/DDBJ databases">
        <authorList>
            <person name="Zhirakovskaya E."/>
        </authorList>
    </citation>
    <scope>NUCLEOTIDE SEQUENCE</scope>
</reference>
<dbReference type="AlphaFoldDB" id="A0A3B0TUD0"/>
<dbReference type="NCBIfam" id="TIGR00077">
    <property type="entry name" value="lspA"/>
    <property type="match status" value="1"/>
</dbReference>
<organism evidence="8">
    <name type="scientific">hydrothermal vent metagenome</name>
    <dbReference type="NCBI Taxonomy" id="652676"/>
    <lineage>
        <taxon>unclassified sequences</taxon>
        <taxon>metagenomes</taxon>
        <taxon>ecological metagenomes</taxon>
    </lineage>
</organism>
<evidence type="ECO:0000313" key="8">
    <source>
        <dbReference type="EMBL" id="VAW21588.1"/>
    </source>
</evidence>
<feature type="transmembrane region" description="Helical" evidence="7">
    <location>
        <begin position="90"/>
        <end position="108"/>
    </location>
</feature>
<feature type="transmembrane region" description="Helical" evidence="7">
    <location>
        <begin position="128"/>
        <end position="152"/>
    </location>
</feature>
<evidence type="ECO:0000256" key="1">
    <source>
        <dbReference type="ARBA" id="ARBA00022475"/>
    </source>
</evidence>
<dbReference type="Pfam" id="PF01252">
    <property type="entry name" value="Peptidase_A8"/>
    <property type="match status" value="1"/>
</dbReference>
<sequence>MTPQKTAMFSAFIGFDAFIFDRLHKYYQLDIEGWSGGEYVPVTPFLDYVMVWNTGVSYGLLSGFPQAVVLTIVGIAFGALLWWWIVSKTFLVRIGLALCLGGALSNIVDRWLYGAVADFFHLYLVEQSLFVFNLADAFIFVGAILLIIDAFLPNMTNSRKNI</sequence>
<dbReference type="PANTHER" id="PTHR33695:SF1">
    <property type="entry name" value="LIPOPROTEIN SIGNAL PEPTIDASE"/>
    <property type="match status" value="1"/>
</dbReference>